<evidence type="ECO:0008006" key="4">
    <source>
        <dbReference type="Google" id="ProtNLM"/>
    </source>
</evidence>
<gene>
    <name evidence="2" type="ORF">IAB88_07115</name>
</gene>
<evidence type="ECO:0000313" key="3">
    <source>
        <dbReference type="Proteomes" id="UP000823598"/>
    </source>
</evidence>
<accession>A0A9D9NKF2</accession>
<proteinExistence type="predicted"/>
<dbReference type="Proteomes" id="UP000823598">
    <property type="component" value="Unassembled WGS sequence"/>
</dbReference>
<name>A0A9D9NKF2_9BACT</name>
<feature type="signal peptide" evidence="1">
    <location>
        <begin position="1"/>
        <end position="21"/>
    </location>
</feature>
<comment type="caution">
    <text evidence="2">The sequence shown here is derived from an EMBL/GenBank/DDBJ whole genome shotgun (WGS) entry which is preliminary data.</text>
</comment>
<protein>
    <recommendedName>
        <fullName evidence="4">Secretion system C-terminal sorting domain-containing protein</fullName>
    </recommendedName>
</protein>
<sequence>MKLFSLIIVVASLLLANQLQAQPHYVWKESQTEISDKIANNPKANDGIEIYTRPGTLIVHTPVKSSVKVLSILGQLISQTTINPGTFELPLNTHGIFIVKINEYTVRVAI</sequence>
<dbReference type="AlphaFoldDB" id="A0A9D9NKF2"/>
<keyword evidence="1" id="KW-0732">Signal</keyword>
<organism evidence="2 3">
    <name type="scientific">Candidatus Limisoma faecipullorum</name>
    <dbReference type="NCBI Taxonomy" id="2840854"/>
    <lineage>
        <taxon>Bacteria</taxon>
        <taxon>Pseudomonadati</taxon>
        <taxon>Bacteroidota</taxon>
        <taxon>Bacteroidia</taxon>
        <taxon>Bacteroidales</taxon>
        <taxon>Candidatus Limisoma</taxon>
    </lineage>
</organism>
<dbReference type="EMBL" id="JADIMC010000080">
    <property type="protein sequence ID" value="MBO8476747.1"/>
    <property type="molecule type" value="Genomic_DNA"/>
</dbReference>
<reference evidence="2" key="2">
    <citation type="journal article" date="2021" name="PeerJ">
        <title>Extensive microbial diversity within the chicken gut microbiome revealed by metagenomics and culture.</title>
        <authorList>
            <person name="Gilroy R."/>
            <person name="Ravi A."/>
            <person name="Getino M."/>
            <person name="Pursley I."/>
            <person name="Horton D.L."/>
            <person name="Alikhan N.F."/>
            <person name="Baker D."/>
            <person name="Gharbi K."/>
            <person name="Hall N."/>
            <person name="Watson M."/>
            <person name="Adriaenssens E.M."/>
            <person name="Foster-Nyarko E."/>
            <person name="Jarju S."/>
            <person name="Secka A."/>
            <person name="Antonio M."/>
            <person name="Oren A."/>
            <person name="Chaudhuri R.R."/>
            <person name="La Ragione R."/>
            <person name="Hildebrand F."/>
            <person name="Pallen M.J."/>
        </authorList>
    </citation>
    <scope>NUCLEOTIDE SEQUENCE</scope>
    <source>
        <strain evidence="2">6919</strain>
    </source>
</reference>
<reference evidence="2" key="1">
    <citation type="submission" date="2020-10" db="EMBL/GenBank/DDBJ databases">
        <authorList>
            <person name="Gilroy R."/>
        </authorList>
    </citation>
    <scope>NUCLEOTIDE SEQUENCE</scope>
    <source>
        <strain evidence="2">6919</strain>
    </source>
</reference>
<evidence type="ECO:0000313" key="2">
    <source>
        <dbReference type="EMBL" id="MBO8476747.1"/>
    </source>
</evidence>
<feature type="chain" id="PRO_5038628175" description="Secretion system C-terminal sorting domain-containing protein" evidence="1">
    <location>
        <begin position="22"/>
        <end position="110"/>
    </location>
</feature>
<evidence type="ECO:0000256" key="1">
    <source>
        <dbReference type="SAM" id="SignalP"/>
    </source>
</evidence>